<keyword evidence="4" id="KW-1185">Reference proteome</keyword>
<feature type="region of interest" description="Disordered" evidence="1">
    <location>
        <begin position="627"/>
        <end position="654"/>
    </location>
</feature>
<dbReference type="Pfam" id="PF00646">
    <property type="entry name" value="F-box"/>
    <property type="match status" value="1"/>
</dbReference>
<feature type="compositionally biased region" description="Low complexity" evidence="1">
    <location>
        <begin position="639"/>
        <end position="654"/>
    </location>
</feature>
<dbReference type="Proteomes" id="UP001565368">
    <property type="component" value="Unassembled WGS sequence"/>
</dbReference>
<dbReference type="InterPro" id="IPR001810">
    <property type="entry name" value="F-box_dom"/>
</dbReference>
<protein>
    <recommendedName>
        <fullName evidence="2">F-box domain-containing protein</fullName>
    </recommendedName>
</protein>
<evidence type="ECO:0000256" key="1">
    <source>
        <dbReference type="SAM" id="MobiDB-lite"/>
    </source>
</evidence>
<reference evidence="3 4" key="1">
    <citation type="submission" date="2023-08" db="EMBL/GenBank/DDBJ databases">
        <title>Annotated Genome Sequence of Vanrija albida AlHP1.</title>
        <authorList>
            <person name="Herzog R."/>
        </authorList>
    </citation>
    <scope>NUCLEOTIDE SEQUENCE [LARGE SCALE GENOMIC DNA]</scope>
    <source>
        <strain evidence="3 4">AlHP1</strain>
    </source>
</reference>
<name>A0ABR3PQZ5_9TREE</name>
<feature type="domain" description="F-box" evidence="2">
    <location>
        <begin position="21"/>
        <end position="54"/>
    </location>
</feature>
<organism evidence="3 4">
    <name type="scientific">Vanrija albida</name>
    <dbReference type="NCBI Taxonomy" id="181172"/>
    <lineage>
        <taxon>Eukaryota</taxon>
        <taxon>Fungi</taxon>
        <taxon>Dikarya</taxon>
        <taxon>Basidiomycota</taxon>
        <taxon>Agaricomycotina</taxon>
        <taxon>Tremellomycetes</taxon>
        <taxon>Trichosporonales</taxon>
        <taxon>Trichosporonaceae</taxon>
        <taxon>Vanrija</taxon>
    </lineage>
</organism>
<dbReference type="Gene3D" id="1.20.1280.50">
    <property type="match status" value="1"/>
</dbReference>
<gene>
    <name evidence="3" type="ORF">Q8F55_008488</name>
</gene>
<sequence length="654" mass="73680">MPPGLDLSTLRDPLAVFDDYALLEIFSHLDFHDIILSACNVSKRWRSWCERIKVCKRSLEASVYAVDEQVIKHRITIDGKNADDFADWRAHCLGSYKDHLAWKNGDISVQWSPEVLTGRFRRLCYISDVDPGEGTILRFSDDAYMDIIDEKSLMPIHSKVELWLGAEDYMARCVDIFGAVLYGRQETPTGEILVHLWVTERARKLLPDELAAAWSPRPPDMTGFQYLATFTLANFSIFQNGWTLGVEEVSPRIHALIVAVDDLQLKGVGSISVSRLATMKSSDVSEAVGTAVVPALQPTQAIPTSEDGLMEGEHGPAGLLVDSDFVLRHDGPRVQVYSRASSEWVLTVPSIAPQPIAIGYDIGRLVDVVAQAFRRPDESALSNCGSFPTGHGIKRFKTRRGLRYGRDPEETARHEWFCQDFTTLDRWCVDMEKTLLAGKDLVLVSDATHIQIIKDYRAVFAAAAARPPAERANLVAANTIMLGYEHDEYDYLGISQAVQTSGRNLMIAFEHFMLVFDVSRMTIPSADDADPRVEYLAIHYPRHDFANRFDDRSIRRLAMGPSGIYEMARLTGTTSHEWREEEKRSVLNSPWHRSWAVQIQKTDPRTWTALRAIRFHHTNHRPMVYIDHDDEPEGEGAQEEAGAAEQPSEAQVVE</sequence>
<evidence type="ECO:0000313" key="4">
    <source>
        <dbReference type="Proteomes" id="UP001565368"/>
    </source>
</evidence>
<evidence type="ECO:0000313" key="3">
    <source>
        <dbReference type="EMBL" id="KAL1404877.1"/>
    </source>
</evidence>
<dbReference type="RefSeq" id="XP_069204821.1">
    <property type="nucleotide sequence ID" value="XM_069356884.1"/>
</dbReference>
<evidence type="ECO:0000259" key="2">
    <source>
        <dbReference type="Pfam" id="PF00646"/>
    </source>
</evidence>
<accession>A0ABR3PQZ5</accession>
<proteinExistence type="predicted"/>
<feature type="compositionally biased region" description="Acidic residues" evidence="1">
    <location>
        <begin position="628"/>
        <end position="638"/>
    </location>
</feature>
<dbReference type="InterPro" id="IPR036047">
    <property type="entry name" value="F-box-like_dom_sf"/>
</dbReference>
<dbReference type="SUPFAM" id="SSF81383">
    <property type="entry name" value="F-box domain"/>
    <property type="match status" value="1"/>
</dbReference>
<dbReference type="GeneID" id="95989531"/>
<dbReference type="EMBL" id="JBBXJM010000007">
    <property type="protein sequence ID" value="KAL1404877.1"/>
    <property type="molecule type" value="Genomic_DNA"/>
</dbReference>
<comment type="caution">
    <text evidence="3">The sequence shown here is derived from an EMBL/GenBank/DDBJ whole genome shotgun (WGS) entry which is preliminary data.</text>
</comment>